<reference evidence="5" key="1">
    <citation type="submission" date="2019-03" db="EMBL/GenBank/DDBJ databases">
        <title>Snf2 controls pulcherriminic acid biosynthesis and connects pigmentation and antifungal activity of the yeast Metschnikowia pulcherrima.</title>
        <authorList>
            <person name="Gore-Lloyd D."/>
            <person name="Sumann I."/>
            <person name="Brachmann A.O."/>
            <person name="Schneeberger K."/>
            <person name="Ortiz-Merino R.A."/>
            <person name="Moreno-Beltran M."/>
            <person name="Schlaefli M."/>
            <person name="Kirner P."/>
            <person name="Santos Kron A."/>
            <person name="Wolfe K.H."/>
            <person name="Piel J."/>
            <person name="Ahrens C.H."/>
            <person name="Henk D."/>
            <person name="Freimoser F.M."/>
        </authorList>
    </citation>
    <scope>NUCLEOTIDE SEQUENCE [LARGE SCALE GENOMIC DNA]</scope>
    <source>
        <strain evidence="5">APC 1.2</strain>
    </source>
</reference>
<dbReference type="STRING" id="2163413.A0A4P6XUH1"/>
<dbReference type="Proteomes" id="UP000292447">
    <property type="component" value="Chromosome VI"/>
</dbReference>
<feature type="coiled-coil region" evidence="1">
    <location>
        <begin position="147"/>
        <end position="181"/>
    </location>
</feature>
<keyword evidence="5" id="KW-1185">Reference proteome</keyword>
<dbReference type="CDD" id="cd23787">
    <property type="entry name" value="RWD_CSM1"/>
    <property type="match status" value="1"/>
</dbReference>
<keyword evidence="1" id="KW-0175">Coiled coil</keyword>
<dbReference type="GO" id="GO:0005730">
    <property type="term" value="C:nucleolus"/>
    <property type="evidence" value="ECO:0007669"/>
    <property type="project" value="TreeGrafter"/>
</dbReference>
<name>A0A4P6XUH1_9ASCO</name>
<evidence type="ECO:0000256" key="1">
    <source>
        <dbReference type="SAM" id="Coils"/>
    </source>
</evidence>
<accession>A0A4P6XUH1</accession>
<dbReference type="GO" id="GO:0033551">
    <property type="term" value="C:monopolin complex"/>
    <property type="evidence" value="ECO:0007669"/>
    <property type="project" value="InterPro"/>
</dbReference>
<dbReference type="GO" id="GO:0072686">
    <property type="term" value="C:mitotic spindle"/>
    <property type="evidence" value="ECO:0007669"/>
    <property type="project" value="TreeGrafter"/>
</dbReference>
<dbReference type="Pfam" id="PF12539">
    <property type="entry name" value="Csm1"/>
    <property type="match status" value="1"/>
</dbReference>
<dbReference type="GO" id="GO:1990644">
    <property type="term" value="F:microtubule site clamp"/>
    <property type="evidence" value="ECO:0007669"/>
    <property type="project" value="TreeGrafter"/>
</dbReference>
<organism evidence="4 5">
    <name type="scientific">Metschnikowia aff. pulcherrima</name>
    <dbReference type="NCBI Taxonomy" id="2163413"/>
    <lineage>
        <taxon>Eukaryota</taxon>
        <taxon>Fungi</taxon>
        <taxon>Dikarya</taxon>
        <taxon>Ascomycota</taxon>
        <taxon>Saccharomycotina</taxon>
        <taxon>Pichiomycetes</taxon>
        <taxon>Metschnikowiaceae</taxon>
        <taxon>Metschnikowia</taxon>
    </lineage>
</organism>
<dbReference type="PANTHER" id="PTHR28006">
    <property type="entry name" value="MONOPOLIN COMPLEX SUBUNIT CSM1"/>
    <property type="match status" value="1"/>
</dbReference>
<proteinExistence type="predicted"/>
<dbReference type="EMBL" id="CP034461">
    <property type="protein sequence ID" value="QBM90869.1"/>
    <property type="molecule type" value="Genomic_DNA"/>
</dbReference>
<dbReference type="Gene3D" id="3.90.1150.80">
    <property type="match status" value="1"/>
</dbReference>
<dbReference type="AlphaFoldDB" id="A0A4P6XUH1"/>
<dbReference type="GO" id="GO:0045144">
    <property type="term" value="P:meiotic sister chromatid segregation"/>
    <property type="evidence" value="ECO:0007669"/>
    <property type="project" value="TreeGrafter"/>
</dbReference>
<dbReference type="PANTHER" id="PTHR28006:SF1">
    <property type="entry name" value="MONOPOLIN COMPLEX SUBUNIT CSM1"/>
    <property type="match status" value="1"/>
</dbReference>
<feature type="region of interest" description="Disordered" evidence="2">
    <location>
        <begin position="1"/>
        <end position="72"/>
    </location>
</feature>
<feature type="compositionally biased region" description="Basic residues" evidence="2">
    <location>
        <begin position="45"/>
        <end position="65"/>
    </location>
</feature>
<gene>
    <name evidence="4" type="primary">MPUL0F04570</name>
    <name evidence="4" type="ORF">METSCH_F04570</name>
</gene>
<evidence type="ECO:0000259" key="3">
    <source>
        <dbReference type="Pfam" id="PF12539"/>
    </source>
</evidence>
<dbReference type="InterPro" id="IPR020981">
    <property type="entry name" value="Csm1/Pcs1_C"/>
</dbReference>
<evidence type="ECO:0000313" key="5">
    <source>
        <dbReference type="Proteomes" id="UP000292447"/>
    </source>
</evidence>
<evidence type="ECO:0000313" key="4">
    <source>
        <dbReference type="EMBL" id="QBM90869.1"/>
    </source>
</evidence>
<protein>
    <submittedName>
        <fullName evidence="4">Chromosome segregation protein Csm1/Pcs1</fullName>
    </submittedName>
</protein>
<dbReference type="GO" id="GO:0051315">
    <property type="term" value="P:attachment of mitotic spindle microtubules to kinetochore"/>
    <property type="evidence" value="ECO:0007669"/>
    <property type="project" value="TreeGrafter"/>
</dbReference>
<feature type="domain" description="Monopolin complex subunit Csm1/Pcs1 C-terminal" evidence="3">
    <location>
        <begin position="224"/>
        <end position="328"/>
    </location>
</feature>
<dbReference type="InterPro" id="IPR040349">
    <property type="entry name" value="Csm1/Pcs1"/>
</dbReference>
<dbReference type="GO" id="GO:0034506">
    <property type="term" value="C:chromosome, centromeric core domain"/>
    <property type="evidence" value="ECO:0007669"/>
    <property type="project" value="TreeGrafter"/>
</dbReference>
<sequence length="348" mass="39193">MARQKRMASESISVELTPERSSPARRRLLRAKNASSPLKPAPKLPPKRGRPKSAPKALKGAKKDKKLNNETGNNTAALVRAFSASSKANGVITEADIHAATTPAQVTALISSLVSTEQDVLFQQYREKAAEQEAKNSVTIADFALKLDEKQSTIDLLARQIQELQNQLAEAEERLDAVDENLMALTTPQRRTGRRSYELPIRRKPLDKKVHHSNVDDEFRTIAFTFDMLELLTGIRIVDYKVDQDNFLFDVKHSSTVSQRETETVTIEYQLSIQREFELCADVTYVPVFLECLSKRARDAEQEAKNKDAAMVKDHLPAYLQQSLTFPYSALLQFYTKLSKALNQSVRS</sequence>
<dbReference type="InterPro" id="IPR038608">
    <property type="entry name" value="Csm1/Pcs1_C_sf"/>
</dbReference>
<evidence type="ECO:0000256" key="2">
    <source>
        <dbReference type="SAM" id="MobiDB-lite"/>
    </source>
</evidence>